<accession>A0A7S0LUI5</accession>
<proteinExistence type="predicted"/>
<name>A0A7S0LUI5_9EUKA</name>
<evidence type="ECO:0000313" key="2">
    <source>
        <dbReference type="EMBL" id="CAD8620449.1"/>
    </source>
</evidence>
<evidence type="ECO:0000256" key="1">
    <source>
        <dbReference type="SAM" id="Phobius"/>
    </source>
</evidence>
<gene>
    <name evidence="2" type="ORF">CPEL01642_LOCUS23832</name>
</gene>
<reference evidence="2" key="1">
    <citation type="submission" date="2021-01" db="EMBL/GenBank/DDBJ databases">
        <authorList>
            <person name="Corre E."/>
            <person name="Pelletier E."/>
            <person name="Niang G."/>
            <person name="Scheremetjew M."/>
            <person name="Finn R."/>
            <person name="Kale V."/>
            <person name="Holt S."/>
            <person name="Cochrane G."/>
            <person name="Meng A."/>
            <person name="Brown T."/>
            <person name="Cohen L."/>
        </authorList>
    </citation>
    <scope>NUCLEOTIDE SEQUENCE</scope>
    <source>
        <strain evidence="2">PLY182g</strain>
    </source>
</reference>
<feature type="transmembrane region" description="Helical" evidence="1">
    <location>
        <begin position="65"/>
        <end position="90"/>
    </location>
</feature>
<organism evidence="2">
    <name type="scientific">Coccolithus braarudii</name>
    <dbReference type="NCBI Taxonomy" id="221442"/>
    <lineage>
        <taxon>Eukaryota</taxon>
        <taxon>Haptista</taxon>
        <taxon>Haptophyta</taxon>
        <taxon>Prymnesiophyceae</taxon>
        <taxon>Coccolithales</taxon>
        <taxon>Coccolithaceae</taxon>
        <taxon>Coccolithus</taxon>
    </lineage>
</organism>
<feature type="transmembrane region" description="Helical" evidence="1">
    <location>
        <begin position="139"/>
        <end position="155"/>
    </location>
</feature>
<keyword evidence="1" id="KW-1133">Transmembrane helix</keyword>
<protein>
    <submittedName>
        <fullName evidence="2">Uncharacterized protein</fullName>
    </submittedName>
</protein>
<feature type="transmembrane region" description="Helical" evidence="1">
    <location>
        <begin position="110"/>
        <end position="132"/>
    </location>
</feature>
<keyword evidence="1" id="KW-0812">Transmembrane</keyword>
<dbReference type="EMBL" id="HBEY01049606">
    <property type="protein sequence ID" value="CAD8620449.1"/>
    <property type="molecule type" value="Transcribed_RNA"/>
</dbReference>
<sequence length="240" mass="26579">MAGSSASIAADEALARSLQQSEVSMTPLSTTPDVTARERQQAMNPLLRQQDVLVIEREQLGGKRVMLVVLAVFDTAALVALFLQLGSGGFPQSVEALTHSFDETAFDSFWFIPLSVAAVFPTVGAFGAILLWEYPLWTFCGYLVAMIGLRLFFLYEAGKREGLDNREELLLDMMLLTFAVFLQVYIFQAASTLGLLTRRLRMQVKFLQPSRVTTSTLRLTRPPVAVDARTNGGIRTHERA</sequence>
<dbReference type="AlphaFoldDB" id="A0A7S0LUI5"/>
<feature type="transmembrane region" description="Helical" evidence="1">
    <location>
        <begin position="175"/>
        <end position="196"/>
    </location>
</feature>
<keyword evidence="1" id="KW-0472">Membrane</keyword>